<dbReference type="GO" id="GO:0005634">
    <property type="term" value="C:nucleus"/>
    <property type="evidence" value="ECO:0007669"/>
    <property type="project" value="UniProtKB-SubCell"/>
</dbReference>
<protein>
    <submittedName>
        <fullName evidence="15">Homeobox-leucine zipper protein PROTODERMAL FACTOR 2</fullName>
    </submittedName>
</protein>
<dbReference type="InterPro" id="IPR017970">
    <property type="entry name" value="Homeobox_CS"/>
</dbReference>
<proteinExistence type="inferred from homology"/>
<evidence type="ECO:0000256" key="12">
    <source>
        <dbReference type="SAM" id="MobiDB-lite"/>
    </source>
</evidence>
<dbReference type="PROSITE" id="PS00027">
    <property type="entry name" value="HOMEOBOX_1"/>
    <property type="match status" value="1"/>
</dbReference>
<dbReference type="Pfam" id="PF25797">
    <property type="entry name" value="PDF2_C"/>
    <property type="match status" value="1"/>
</dbReference>
<feature type="coiled-coil region" evidence="11">
    <location>
        <begin position="106"/>
        <end position="133"/>
    </location>
</feature>
<dbReference type="InterPro" id="IPR001356">
    <property type="entry name" value="HD"/>
</dbReference>
<comment type="caution">
    <text evidence="15">The sequence shown here is derived from an EMBL/GenBank/DDBJ whole genome shotgun (WGS) entry which is preliminary data.</text>
</comment>
<organism evidence="15">
    <name type="scientific">Sesamum calycinum</name>
    <dbReference type="NCBI Taxonomy" id="2727403"/>
    <lineage>
        <taxon>Eukaryota</taxon>
        <taxon>Viridiplantae</taxon>
        <taxon>Streptophyta</taxon>
        <taxon>Embryophyta</taxon>
        <taxon>Tracheophyta</taxon>
        <taxon>Spermatophyta</taxon>
        <taxon>Magnoliopsida</taxon>
        <taxon>eudicotyledons</taxon>
        <taxon>Gunneridae</taxon>
        <taxon>Pentapetalae</taxon>
        <taxon>asterids</taxon>
        <taxon>lamiids</taxon>
        <taxon>Lamiales</taxon>
        <taxon>Pedaliaceae</taxon>
        <taxon>Sesamum</taxon>
    </lineage>
</organism>
<dbReference type="Pfam" id="PF00046">
    <property type="entry name" value="Homeodomain"/>
    <property type="match status" value="1"/>
</dbReference>
<evidence type="ECO:0000256" key="2">
    <source>
        <dbReference type="ARBA" id="ARBA00006789"/>
    </source>
</evidence>
<keyword evidence="8 9" id="KW-0539">Nucleus</keyword>
<dbReference type="GO" id="GO:0000981">
    <property type="term" value="F:DNA-binding transcription factor activity, RNA polymerase II-specific"/>
    <property type="evidence" value="ECO:0007669"/>
    <property type="project" value="InterPro"/>
</dbReference>
<comment type="subcellular location">
    <subcellularLocation>
        <location evidence="1 9 10">Nucleus</location>
    </subcellularLocation>
</comment>
<comment type="similarity">
    <text evidence="2">Belongs to the HD-ZIP homeobox family. Class IV subfamily.</text>
</comment>
<evidence type="ECO:0000259" key="13">
    <source>
        <dbReference type="PROSITE" id="PS50071"/>
    </source>
</evidence>
<evidence type="ECO:0000256" key="1">
    <source>
        <dbReference type="ARBA" id="ARBA00004123"/>
    </source>
</evidence>
<dbReference type="SUPFAM" id="SSF46689">
    <property type="entry name" value="Homeodomain-like"/>
    <property type="match status" value="1"/>
</dbReference>
<dbReference type="InterPro" id="IPR002913">
    <property type="entry name" value="START_lipid-bd_dom"/>
</dbReference>
<dbReference type="InterPro" id="IPR023393">
    <property type="entry name" value="START-like_dom_sf"/>
</dbReference>
<evidence type="ECO:0000256" key="4">
    <source>
        <dbReference type="ARBA" id="ARBA00023054"/>
    </source>
</evidence>
<dbReference type="EMBL" id="JACGWM010000014">
    <property type="protein sequence ID" value="KAL0328124.1"/>
    <property type="molecule type" value="Genomic_DNA"/>
</dbReference>
<evidence type="ECO:0000256" key="11">
    <source>
        <dbReference type="SAM" id="Coils"/>
    </source>
</evidence>
<dbReference type="GO" id="GO:0008289">
    <property type="term" value="F:lipid binding"/>
    <property type="evidence" value="ECO:0007669"/>
    <property type="project" value="InterPro"/>
</dbReference>
<dbReference type="CDD" id="cd08875">
    <property type="entry name" value="START_ArGLABRA2_like"/>
    <property type="match status" value="1"/>
</dbReference>
<evidence type="ECO:0000256" key="8">
    <source>
        <dbReference type="ARBA" id="ARBA00023242"/>
    </source>
</evidence>
<evidence type="ECO:0000313" key="15">
    <source>
        <dbReference type="EMBL" id="KAL0328124.1"/>
    </source>
</evidence>
<dbReference type="SMART" id="SM00389">
    <property type="entry name" value="HOX"/>
    <property type="match status" value="1"/>
</dbReference>
<evidence type="ECO:0000256" key="10">
    <source>
        <dbReference type="RuleBase" id="RU000682"/>
    </source>
</evidence>
<dbReference type="PROSITE" id="PS50848">
    <property type="entry name" value="START"/>
    <property type="match status" value="1"/>
</dbReference>
<dbReference type="PANTHER" id="PTHR45654:SF77">
    <property type="entry name" value="HOMEOBOX-LEUCINE ZIPPER PROTEIN MERISTEM L1"/>
    <property type="match status" value="1"/>
</dbReference>
<accession>A0AAW2M9N2</accession>
<dbReference type="AlphaFoldDB" id="A0AAW2M9N2"/>
<reference evidence="15" key="2">
    <citation type="journal article" date="2024" name="Plant">
        <title>Genomic evolution and insights into agronomic trait innovations of Sesamum species.</title>
        <authorList>
            <person name="Miao H."/>
            <person name="Wang L."/>
            <person name="Qu L."/>
            <person name="Liu H."/>
            <person name="Sun Y."/>
            <person name="Le M."/>
            <person name="Wang Q."/>
            <person name="Wei S."/>
            <person name="Zheng Y."/>
            <person name="Lin W."/>
            <person name="Duan Y."/>
            <person name="Cao H."/>
            <person name="Xiong S."/>
            <person name="Wang X."/>
            <person name="Wei L."/>
            <person name="Li C."/>
            <person name="Ma Q."/>
            <person name="Ju M."/>
            <person name="Zhao R."/>
            <person name="Li G."/>
            <person name="Mu C."/>
            <person name="Tian Q."/>
            <person name="Mei H."/>
            <person name="Zhang T."/>
            <person name="Gao T."/>
            <person name="Zhang H."/>
        </authorList>
    </citation>
    <scope>NUCLEOTIDE SEQUENCE</scope>
    <source>
        <strain evidence="15">KEN8</strain>
    </source>
</reference>
<keyword evidence="5 9" id="KW-0238">DNA-binding</keyword>
<dbReference type="PANTHER" id="PTHR45654">
    <property type="entry name" value="HOMEOBOX-LEUCINE ZIPPER PROTEIN MERISTEM L1"/>
    <property type="match status" value="1"/>
</dbReference>
<keyword evidence="4 11" id="KW-0175">Coiled coil</keyword>
<feature type="compositionally biased region" description="Polar residues" evidence="12">
    <location>
        <begin position="48"/>
        <end position="59"/>
    </location>
</feature>
<evidence type="ECO:0000256" key="6">
    <source>
        <dbReference type="ARBA" id="ARBA00023155"/>
    </source>
</evidence>
<dbReference type="InterPro" id="IPR057993">
    <property type="entry name" value="HD-Zip_IV_C"/>
</dbReference>
<dbReference type="InterPro" id="IPR042160">
    <property type="entry name" value="HD-Zip_IV"/>
</dbReference>
<keyword evidence="7" id="KW-0804">Transcription</keyword>
<evidence type="ECO:0000259" key="14">
    <source>
        <dbReference type="PROSITE" id="PS50848"/>
    </source>
</evidence>
<dbReference type="SUPFAM" id="SSF55961">
    <property type="entry name" value="Bet v1-like"/>
    <property type="match status" value="2"/>
</dbReference>
<dbReference type="Gene3D" id="3.30.530.20">
    <property type="match status" value="1"/>
</dbReference>
<dbReference type="Gene3D" id="1.10.10.60">
    <property type="entry name" value="Homeodomain-like"/>
    <property type="match status" value="1"/>
</dbReference>
<dbReference type="PROSITE" id="PS50071">
    <property type="entry name" value="HOMEOBOX_2"/>
    <property type="match status" value="1"/>
</dbReference>
<dbReference type="CDD" id="cd00086">
    <property type="entry name" value="homeodomain"/>
    <property type="match status" value="1"/>
</dbReference>
<dbReference type="GO" id="GO:0003677">
    <property type="term" value="F:DNA binding"/>
    <property type="evidence" value="ECO:0007669"/>
    <property type="project" value="UniProtKB-UniRule"/>
</dbReference>
<feature type="domain" description="START" evidence="14">
    <location>
        <begin position="220"/>
        <end position="454"/>
    </location>
</feature>
<evidence type="ECO:0000256" key="9">
    <source>
        <dbReference type="PROSITE-ProRule" id="PRU00108"/>
    </source>
</evidence>
<dbReference type="Pfam" id="PF01852">
    <property type="entry name" value="START"/>
    <property type="match status" value="1"/>
</dbReference>
<evidence type="ECO:0000256" key="5">
    <source>
        <dbReference type="ARBA" id="ARBA00023125"/>
    </source>
</evidence>
<gene>
    <name evidence="15" type="ORF">Scaly_2245000</name>
</gene>
<feature type="DNA-binding region" description="Homeobox" evidence="9">
    <location>
        <begin position="70"/>
        <end position="108"/>
    </location>
</feature>
<keyword evidence="3" id="KW-0805">Transcription regulation</keyword>
<keyword evidence="6 9" id="KW-0371">Homeobox</keyword>
<feature type="domain" description="Homeobox" evidence="13">
    <location>
        <begin position="68"/>
        <end position="107"/>
    </location>
</feature>
<name>A0AAW2M9N2_9LAMI</name>
<evidence type="ECO:0000256" key="3">
    <source>
        <dbReference type="ARBA" id="ARBA00023015"/>
    </source>
</evidence>
<dbReference type="InterPro" id="IPR009057">
    <property type="entry name" value="Homeodomain-like_sf"/>
</dbReference>
<dbReference type="SMART" id="SM00234">
    <property type="entry name" value="START"/>
    <property type="match status" value="1"/>
</dbReference>
<feature type="region of interest" description="Disordered" evidence="12">
    <location>
        <begin position="1"/>
        <end position="59"/>
    </location>
</feature>
<reference evidence="15" key="1">
    <citation type="submission" date="2020-06" db="EMBL/GenBank/DDBJ databases">
        <authorList>
            <person name="Li T."/>
            <person name="Hu X."/>
            <person name="Zhang T."/>
            <person name="Song X."/>
            <person name="Zhang H."/>
            <person name="Dai N."/>
            <person name="Sheng W."/>
            <person name="Hou X."/>
            <person name="Wei L."/>
        </authorList>
    </citation>
    <scope>NUCLEOTIDE SEQUENCE</scope>
    <source>
        <strain evidence="15">KEN8</strain>
        <tissue evidence="15">Leaf</tissue>
    </source>
</reference>
<evidence type="ECO:0000256" key="7">
    <source>
        <dbReference type="ARBA" id="ARBA00023163"/>
    </source>
</evidence>
<sequence length="706" mass="77846">MVERQSFDMMNSNMSEEDDVRRTRGEEINSDSSNSNSIEDQRPKRKTLPSTHSTSNSRNGSVSFKLFFKECPHPDDRQRKELSSELGMEPLQVKFWFQNKRTQMKTQHEHQENTQLRTENEKLRAENMRYREALSNASCPTCGGPTPLSETSFHQHQLRMENARLREEIDHISAVATNYVGKPFANSTEAPSSSTLASLKRTHRATDLGRPVTDNAGWDVDGYRLMAIELVVAATEEVIRIAQVGEPLWVPSMDRNTTLLNEDEYLRSFSRVFGLKLDGFKCEASRESVVVAMSAPNVIEILMDVEKWSNVFSGVVSRAKNMQVISSGVGENYNEALQVMSAEFHVPSPLVPTRESYFLRYCKQQLGGDTWTVVDVSLDGLHSATPLVACRRRPSGCVIQDMPNGYSKVTWMEHVEVEDGGVHNIYKPLITAGLAFGAKRWVAILDAHSQRLQKVAAAKAPPRDLTYLEGRNSILQLGERMVTRFCSGVNASSGNSWTTLSGNGSENVRVMTRNNMDDFSMPFGLHLTIATSFWLPIPPKKVFDFLRDPHTRKAWDMLSNGGDVEEMVHIVSGKEVGNSVAIYQAKSGTSRQTTLVENRNDPTASYVVYTPVDMVSVNAVLGGGEPSSVPLLPSGFAILPDGPTGGQGRGLAAEADSGGSLLTVALQVLVDPNPNTKVSLGSITVANNLISCTVDKIKTALIPKSS</sequence>